<dbReference type="InterPro" id="IPR024232">
    <property type="entry name" value="SpoIIIAH"/>
</dbReference>
<name>A0A1I2JHU3_9BACI</name>
<dbReference type="Gene3D" id="1.10.287.4300">
    <property type="entry name" value="Stage III sporulation protein AH-like"/>
    <property type="match status" value="1"/>
</dbReference>
<keyword evidence="1" id="KW-0472">Membrane</keyword>
<evidence type="ECO:0000313" key="2">
    <source>
        <dbReference type="EMBL" id="SFF54435.1"/>
    </source>
</evidence>
<dbReference type="InterPro" id="IPR038503">
    <property type="entry name" value="SpoIIIAH_sf"/>
</dbReference>
<protein>
    <submittedName>
        <fullName evidence="2">Stage III sporulation protein AH</fullName>
    </submittedName>
</protein>
<feature type="transmembrane region" description="Helical" evidence="1">
    <location>
        <begin position="7"/>
        <end position="25"/>
    </location>
</feature>
<organism evidence="2 3">
    <name type="scientific">Halobacillus alkaliphilus</name>
    <dbReference type="NCBI Taxonomy" id="396056"/>
    <lineage>
        <taxon>Bacteria</taxon>
        <taxon>Bacillati</taxon>
        <taxon>Bacillota</taxon>
        <taxon>Bacilli</taxon>
        <taxon>Bacillales</taxon>
        <taxon>Bacillaceae</taxon>
        <taxon>Halobacillus</taxon>
    </lineage>
</organism>
<accession>A0A1I2JHU3</accession>
<keyword evidence="1" id="KW-1133">Transmembrane helix</keyword>
<keyword evidence="1" id="KW-0812">Transmembrane</keyword>
<evidence type="ECO:0000313" key="3">
    <source>
        <dbReference type="Proteomes" id="UP000198897"/>
    </source>
</evidence>
<keyword evidence="3" id="KW-1185">Reference proteome</keyword>
<dbReference type="Pfam" id="PF12685">
    <property type="entry name" value="SpoIIIAH"/>
    <property type="match status" value="1"/>
</dbReference>
<proteinExistence type="predicted"/>
<dbReference type="EMBL" id="FOOG01000001">
    <property type="protein sequence ID" value="SFF54435.1"/>
    <property type="molecule type" value="Genomic_DNA"/>
</dbReference>
<sequence length="186" mass="21051">MVKKQTVWLLTMLSLLIVLSVYYMTSPDNGEMAFIQEDGWTEVKEDGTNPENAEGVETSADGSVISQVSTEELFAAIRLEKQNERDQLQEQLSEIVASSNFTTQEKNEALERMETIKENQSKESILENTIQASAPYEDVLVRAEEEVVHVTLKADELSKSETNQIIQMVSDEFGEKRVQVQFQPTK</sequence>
<reference evidence="3" key="1">
    <citation type="submission" date="2016-10" db="EMBL/GenBank/DDBJ databases">
        <authorList>
            <person name="Varghese N."/>
            <person name="Submissions S."/>
        </authorList>
    </citation>
    <scope>NUCLEOTIDE SEQUENCE [LARGE SCALE GENOMIC DNA]</scope>
    <source>
        <strain evidence="3">FP5</strain>
    </source>
</reference>
<dbReference type="AlphaFoldDB" id="A0A1I2JHU3"/>
<gene>
    <name evidence="2" type="ORF">SAMN05216353_101202</name>
</gene>
<dbReference type="RefSeq" id="WP_089749235.1">
    <property type="nucleotide sequence ID" value="NZ_FOOG01000001.1"/>
</dbReference>
<dbReference type="Proteomes" id="UP000198897">
    <property type="component" value="Unassembled WGS sequence"/>
</dbReference>
<dbReference type="OrthoDB" id="2939102at2"/>
<evidence type="ECO:0000256" key="1">
    <source>
        <dbReference type="SAM" id="Phobius"/>
    </source>
</evidence>